<dbReference type="SUPFAM" id="SSF53098">
    <property type="entry name" value="Ribonuclease H-like"/>
    <property type="match status" value="1"/>
</dbReference>
<keyword evidence="5" id="KW-1185">Reference proteome</keyword>
<feature type="region of interest" description="Disordered" evidence="1">
    <location>
        <begin position="1"/>
        <end position="34"/>
    </location>
</feature>
<feature type="compositionally biased region" description="Basic residues" evidence="1">
    <location>
        <begin position="10"/>
        <end position="23"/>
    </location>
</feature>
<dbReference type="Gene3D" id="3.30.70.270">
    <property type="match status" value="2"/>
</dbReference>
<dbReference type="Pfam" id="PF17921">
    <property type="entry name" value="Integrase_H2C2"/>
    <property type="match status" value="1"/>
</dbReference>
<dbReference type="Pfam" id="PF00078">
    <property type="entry name" value="RVT_1"/>
    <property type="match status" value="1"/>
</dbReference>
<dbReference type="PROSITE" id="PS50878">
    <property type="entry name" value="RT_POL"/>
    <property type="match status" value="1"/>
</dbReference>
<evidence type="ECO:0008006" key="6">
    <source>
        <dbReference type="Google" id="ProtNLM"/>
    </source>
</evidence>
<dbReference type="Gene3D" id="1.10.340.70">
    <property type="match status" value="1"/>
</dbReference>
<feature type="domain" description="Integrase catalytic" evidence="3">
    <location>
        <begin position="836"/>
        <end position="1021"/>
    </location>
</feature>
<reference evidence="4" key="1">
    <citation type="submission" date="2022-11" db="UniProtKB">
        <authorList>
            <consortium name="EnsemblMetazoa"/>
        </authorList>
    </citation>
    <scope>IDENTIFICATION</scope>
</reference>
<proteinExistence type="predicted"/>
<dbReference type="CDD" id="cd01647">
    <property type="entry name" value="RT_LTR"/>
    <property type="match status" value="1"/>
</dbReference>
<dbReference type="SUPFAM" id="SSF56672">
    <property type="entry name" value="DNA/RNA polymerases"/>
    <property type="match status" value="1"/>
</dbReference>
<feature type="domain" description="Reverse transcriptase" evidence="2">
    <location>
        <begin position="288"/>
        <end position="470"/>
    </location>
</feature>
<dbReference type="GO" id="GO:0003676">
    <property type="term" value="F:nucleic acid binding"/>
    <property type="evidence" value="ECO:0007669"/>
    <property type="project" value="InterPro"/>
</dbReference>
<dbReference type="RefSeq" id="XP_038060249.1">
    <property type="nucleotide sequence ID" value="XM_038204321.1"/>
</dbReference>
<name>A0A914AA18_PATMI</name>
<dbReference type="FunFam" id="1.10.340.70:FF:000003">
    <property type="entry name" value="Protein CBG25708"/>
    <property type="match status" value="1"/>
</dbReference>
<dbReference type="CDD" id="cd05481">
    <property type="entry name" value="retropepsin_like_LTR_1"/>
    <property type="match status" value="1"/>
</dbReference>
<dbReference type="InterPro" id="IPR001584">
    <property type="entry name" value="Integrase_cat-core"/>
</dbReference>
<dbReference type="PANTHER" id="PTHR37984">
    <property type="entry name" value="PROTEIN CBG26694"/>
    <property type="match status" value="1"/>
</dbReference>
<dbReference type="PROSITE" id="PS50994">
    <property type="entry name" value="INTEGRASE"/>
    <property type="match status" value="1"/>
</dbReference>
<dbReference type="InterPro" id="IPR050951">
    <property type="entry name" value="Retrovirus_Pol_polyprotein"/>
</dbReference>
<dbReference type="OMA" id="HILEFEI"/>
<dbReference type="GeneID" id="119731232"/>
<dbReference type="Gene3D" id="3.10.10.10">
    <property type="entry name" value="HIV Type 1 Reverse Transcriptase, subunit A, domain 1"/>
    <property type="match status" value="1"/>
</dbReference>
<dbReference type="Gene3D" id="3.30.420.10">
    <property type="entry name" value="Ribonuclease H-like superfamily/Ribonuclease H"/>
    <property type="match status" value="1"/>
</dbReference>
<evidence type="ECO:0000259" key="2">
    <source>
        <dbReference type="PROSITE" id="PS50878"/>
    </source>
</evidence>
<dbReference type="GO" id="GO:0015074">
    <property type="term" value="P:DNA integration"/>
    <property type="evidence" value="ECO:0007669"/>
    <property type="project" value="InterPro"/>
</dbReference>
<organism evidence="4 5">
    <name type="scientific">Patiria miniata</name>
    <name type="common">Bat star</name>
    <name type="synonym">Asterina miniata</name>
    <dbReference type="NCBI Taxonomy" id="46514"/>
    <lineage>
        <taxon>Eukaryota</taxon>
        <taxon>Metazoa</taxon>
        <taxon>Echinodermata</taxon>
        <taxon>Eleutherozoa</taxon>
        <taxon>Asterozoa</taxon>
        <taxon>Asteroidea</taxon>
        <taxon>Valvatacea</taxon>
        <taxon>Valvatida</taxon>
        <taxon>Asterinidae</taxon>
        <taxon>Patiria</taxon>
    </lineage>
</organism>
<dbReference type="FunFam" id="3.10.20.370:FF:000001">
    <property type="entry name" value="Retrovirus-related Pol polyprotein from transposon 17.6-like protein"/>
    <property type="match status" value="1"/>
</dbReference>
<dbReference type="InterPro" id="IPR043502">
    <property type="entry name" value="DNA/RNA_pol_sf"/>
</dbReference>
<dbReference type="InterPro" id="IPR041588">
    <property type="entry name" value="Integrase_H2C2"/>
</dbReference>
<dbReference type="InterPro" id="IPR012337">
    <property type="entry name" value="RNaseH-like_sf"/>
</dbReference>
<dbReference type="Pfam" id="PF17919">
    <property type="entry name" value="RT_RNaseH_2"/>
    <property type="match status" value="1"/>
</dbReference>
<evidence type="ECO:0000313" key="4">
    <source>
        <dbReference type="EnsemblMetazoa" id="XP_038060249.1"/>
    </source>
</evidence>
<evidence type="ECO:0000256" key="1">
    <source>
        <dbReference type="SAM" id="MobiDB-lite"/>
    </source>
</evidence>
<dbReference type="FunFam" id="3.30.420.10:FF:000063">
    <property type="entry name" value="Retrovirus-related Pol polyprotein from transposon 297-like Protein"/>
    <property type="match status" value="1"/>
</dbReference>
<feature type="region of interest" description="Disordered" evidence="1">
    <location>
        <begin position="1116"/>
        <end position="1147"/>
    </location>
</feature>
<dbReference type="InterPro" id="IPR000477">
    <property type="entry name" value="RT_dom"/>
</dbReference>
<sequence>MEKTEEKVHQVKSKPKSQSRQHKQSTCEYCGESHQRGKCPAYGHECLKCHKQNHFAKVCQSAGPDKSGKPKAWPKKNAKQKVHQVAADADDLSSDESIYNIHTVSKGTQYFVNLQTRPRSGGTPAVLKFQIDTGATCSTLRLQDYQRVTTEPLQPSTAKLRLYDKSVIKPTGATTLRCKTDNGTTKLIHFEVVDKAPTSLLSGRASEALELLQFSQEHVVHTVRKEPTLTKDYILQEYKDIFTGLCKLPGHYHIELDEMVKPVQNTRRRVPIPIREELKAKLQSLEQEKIIRKVEEPTSWISSMVVVKKPNKLRICLDPQNLNKGIKRNHYPIPTIEKVAPRLAKAKVFSVVDAKDGFLQVVLDEESSYLTTFWTPHGRYRWLRMPFGISSAPEEFQRRLDVALEGLDNVEVIADDIIIYGTGDTEEEAEASHDTAFIALLNRSRERGLKLNAKKIKFKMPSVAYMGHVISAQGLAPDPDKVRAVQEMPKPTDVQGVQRLLGVVTYLAKFMPRLSAVCEPLRRLTDKDVMFDWMPQHDKALDTIKQLTTHAPVLQFYDIKKEVSIECDSSDVGLGAVLTQEGKPIAYASRSLTSSERHYAQIEKECPAIVFAAERFDQYILGRSNERIQTDHKPPMPIFTKPILTNPKRLQRMRLRLQKYSLNVEYKPGPEMYISDTLSRASLPQREVTSDTPPYVIFQVAEECHFQEELAEINMEADVFVSDERLQRIQEETLRDTTFQTLANMVITGWPSNKQEVPLCIREYWPYRDELATQNGIIFRGTRVVIPTNMRRDLIVRAHASHLGIQSSINKAREIMFWPHMSQELTEAIQKCPTCQKAQPANCKEPLMTHPLPTVPWQVVATDCFELDGQSYCVFIEVVELEDMTTETLVKKTKPVFATHGIPATLISDNGPNLASREFRQFAREWDFRHITTSPHHSRANGKAESAVKIAKGLIRRSKRDGGDMWQSILEWRNTPTPRMDSSPVQRLMSPRSRTLMPCNNTLYKPEIQEAVPDQIARKRQQAKKFYDRTAKPLPQLVVGQTVRVKTRPQVDHAPWKPGVIKDKVAPRSYIVEVDGRRYRRNRVHLRDTLVTHDTRKPSDSEALIMDIAPTTPDPMAKSLDSHSEPQVVTRSGRISKRPQYLKDYVT</sequence>
<dbReference type="PANTHER" id="PTHR37984:SF8">
    <property type="entry name" value="CCHC-TYPE DOMAIN-CONTAINING PROTEIN"/>
    <property type="match status" value="1"/>
</dbReference>
<dbReference type="AlphaFoldDB" id="A0A914AA18"/>
<dbReference type="FunFam" id="3.30.70.270:FF:000026">
    <property type="entry name" value="Transposon Ty3-G Gag-Pol polyprotein"/>
    <property type="match status" value="1"/>
</dbReference>
<dbReference type="OrthoDB" id="5957584at2759"/>
<dbReference type="CDD" id="cd09274">
    <property type="entry name" value="RNase_HI_RT_Ty3"/>
    <property type="match status" value="1"/>
</dbReference>
<dbReference type="EnsemblMetazoa" id="XM_038204321.1">
    <property type="protein sequence ID" value="XP_038060249.1"/>
    <property type="gene ID" value="LOC119731232"/>
</dbReference>
<evidence type="ECO:0000313" key="5">
    <source>
        <dbReference type="Proteomes" id="UP000887568"/>
    </source>
</evidence>
<dbReference type="InterPro" id="IPR036397">
    <property type="entry name" value="RNaseH_sf"/>
</dbReference>
<evidence type="ECO:0000259" key="3">
    <source>
        <dbReference type="PROSITE" id="PS50994"/>
    </source>
</evidence>
<accession>A0A914AA18</accession>
<dbReference type="Gene3D" id="3.10.20.370">
    <property type="match status" value="1"/>
</dbReference>
<dbReference type="Proteomes" id="UP000887568">
    <property type="component" value="Unplaced"/>
</dbReference>
<dbReference type="InterPro" id="IPR043128">
    <property type="entry name" value="Rev_trsase/Diguanyl_cyclase"/>
</dbReference>
<protein>
    <recommendedName>
        <fullName evidence="6">Endonuclease</fullName>
    </recommendedName>
</protein>
<dbReference type="InterPro" id="IPR041577">
    <property type="entry name" value="RT_RNaseH_2"/>
</dbReference>